<gene>
    <name evidence="1" type="ORF">SAMN04488548_10722</name>
</gene>
<dbReference type="EMBL" id="FNLM01000007">
    <property type="protein sequence ID" value="SDT84229.1"/>
    <property type="molecule type" value="Genomic_DNA"/>
</dbReference>
<proteinExistence type="predicted"/>
<reference evidence="1 2" key="1">
    <citation type="submission" date="2016-10" db="EMBL/GenBank/DDBJ databases">
        <authorList>
            <person name="de Groot N.N."/>
        </authorList>
    </citation>
    <scope>NUCLEOTIDE SEQUENCE [LARGE SCALE GENOMIC DNA]</scope>
    <source>
        <strain evidence="1 2">DSM 44215</strain>
    </source>
</reference>
<dbReference type="STRING" id="158898.SAMN04488548_10722"/>
<protein>
    <submittedName>
        <fullName evidence="1">Uncharacterized protein</fullName>
    </submittedName>
</protein>
<name>A0A1H2DN15_9ACTN</name>
<sequence length="155" mass="17240">MMSPMFLTTGRTGVEMRCSVGTTEKLAWYWWLRGMRRRTVPVDGVIDCTMLTSPRPTHEAFAPVSHRATGYRSRTMTRSSVENPFDPEKGFVITSVAPRANPELLRSTSGPTVDDHEIKGLATDRSPESIVFVTTRAPLKSSVSDLPVIDKGSRR</sequence>
<dbReference type="Proteomes" id="UP000183180">
    <property type="component" value="Unassembled WGS sequence"/>
</dbReference>
<evidence type="ECO:0000313" key="2">
    <source>
        <dbReference type="Proteomes" id="UP000183180"/>
    </source>
</evidence>
<accession>A0A1H2DN15</accession>
<dbReference type="AlphaFoldDB" id="A0A1H2DN15"/>
<evidence type="ECO:0000313" key="1">
    <source>
        <dbReference type="EMBL" id="SDT84229.1"/>
    </source>
</evidence>
<organism evidence="1 2">
    <name type="scientific">Gordonia westfalica</name>
    <dbReference type="NCBI Taxonomy" id="158898"/>
    <lineage>
        <taxon>Bacteria</taxon>
        <taxon>Bacillati</taxon>
        <taxon>Actinomycetota</taxon>
        <taxon>Actinomycetes</taxon>
        <taxon>Mycobacteriales</taxon>
        <taxon>Gordoniaceae</taxon>
        <taxon>Gordonia</taxon>
    </lineage>
</organism>